<dbReference type="AlphaFoldDB" id="A0A6M3LS41"/>
<evidence type="ECO:0000313" key="2">
    <source>
        <dbReference type="EMBL" id="QJA98040.1"/>
    </source>
</evidence>
<protein>
    <submittedName>
        <fullName evidence="2">Uncharacterized protein</fullName>
    </submittedName>
</protein>
<sequence>MVLPGWGTFAGGIGAFLGKLSTYVPGKVEKLKNEKERLEKEKDELSKINMDINNPEHRKKANRLTAVIKRINVIDIILKNKATD</sequence>
<dbReference type="EMBL" id="MT141882">
    <property type="protein sequence ID" value="QJA71569.1"/>
    <property type="molecule type" value="Genomic_DNA"/>
</dbReference>
<organism evidence="2">
    <name type="scientific">viral metagenome</name>
    <dbReference type="NCBI Taxonomy" id="1070528"/>
    <lineage>
        <taxon>unclassified sequences</taxon>
        <taxon>metagenomes</taxon>
        <taxon>organismal metagenomes</taxon>
    </lineage>
</organism>
<evidence type="ECO:0000313" key="1">
    <source>
        <dbReference type="EMBL" id="QJA71569.1"/>
    </source>
</evidence>
<gene>
    <name evidence="1" type="ORF">MM415A03140_0010</name>
    <name evidence="2" type="ORF">MM415B05749_0009</name>
</gene>
<accession>A0A6M3LS41</accession>
<dbReference type="EMBL" id="MT143547">
    <property type="protein sequence ID" value="QJA98040.1"/>
    <property type="molecule type" value="Genomic_DNA"/>
</dbReference>
<name>A0A6M3LS41_9ZZZZ</name>
<proteinExistence type="predicted"/>
<reference evidence="2" key="1">
    <citation type="submission" date="2020-03" db="EMBL/GenBank/DDBJ databases">
        <title>The deep terrestrial virosphere.</title>
        <authorList>
            <person name="Holmfeldt K."/>
            <person name="Nilsson E."/>
            <person name="Simone D."/>
            <person name="Lopez-Fernandez M."/>
            <person name="Wu X."/>
            <person name="de Brujin I."/>
            <person name="Lundin D."/>
            <person name="Andersson A."/>
            <person name="Bertilsson S."/>
            <person name="Dopson M."/>
        </authorList>
    </citation>
    <scope>NUCLEOTIDE SEQUENCE</scope>
    <source>
        <strain evidence="1">MM415A03140</strain>
        <strain evidence="2">MM415B05749</strain>
    </source>
</reference>